<accession>A0A858QA66</accession>
<evidence type="ECO:0000313" key="2">
    <source>
        <dbReference type="EMBL" id="QJD30832.1"/>
    </source>
</evidence>
<sequence length="266" mass="27901">MTLLQCHIEGVGAIGPGFASLEEFRKLVETGRADPSAPTPVPPPACLPAAERRRAGTSIKLALAAGLQALEVSGRDPTALSTVFASSGGDGDNCHNLCESLASDDRQISPTRFHNSVHNAPSGYWGIALGATATSTSLCAFDASFGAGLLESMAQLVHDRQPCLLIAYDVPYPDPLDRVRDIGGAMGVALALAPEPTARSLARLTLNLGEGPCSELPEAGLEAMRRGIPAGRGLPLLRALVLSESCRLVIDYLDPLRLELELTPCR</sequence>
<dbReference type="Pfam" id="PF13723">
    <property type="entry name" value="Ketoacyl-synt_2"/>
    <property type="match status" value="1"/>
</dbReference>
<feature type="domain" description="Beta-ketoacyl synthase-like N-terminal" evidence="1">
    <location>
        <begin position="41"/>
        <end position="196"/>
    </location>
</feature>
<dbReference type="Proteomes" id="UP000503004">
    <property type="component" value="Chromosome"/>
</dbReference>
<dbReference type="EMBL" id="CP046565">
    <property type="protein sequence ID" value="QJD30832.1"/>
    <property type="molecule type" value="Genomic_DNA"/>
</dbReference>
<organism evidence="2 3">
    <name type="scientific">Methylococcus geothermalis</name>
    <dbReference type="NCBI Taxonomy" id="2681310"/>
    <lineage>
        <taxon>Bacteria</taxon>
        <taxon>Pseudomonadati</taxon>
        <taxon>Pseudomonadota</taxon>
        <taxon>Gammaproteobacteria</taxon>
        <taxon>Methylococcales</taxon>
        <taxon>Methylococcaceae</taxon>
        <taxon>Methylococcus</taxon>
    </lineage>
</organism>
<dbReference type="Gene3D" id="3.40.47.10">
    <property type="match status" value="1"/>
</dbReference>
<dbReference type="InterPro" id="IPR016039">
    <property type="entry name" value="Thiolase-like"/>
</dbReference>
<dbReference type="GO" id="GO:0016746">
    <property type="term" value="F:acyltransferase activity"/>
    <property type="evidence" value="ECO:0007669"/>
    <property type="project" value="InterPro"/>
</dbReference>
<keyword evidence="3" id="KW-1185">Reference proteome</keyword>
<dbReference type="KEGG" id="metu:GNH96_13225"/>
<dbReference type="SUPFAM" id="SSF53901">
    <property type="entry name" value="Thiolase-like"/>
    <property type="match status" value="1"/>
</dbReference>
<dbReference type="AlphaFoldDB" id="A0A858QA66"/>
<protein>
    <submittedName>
        <fullName evidence="2">3-oxoacyl-ACP synthase</fullName>
    </submittedName>
</protein>
<evidence type="ECO:0000313" key="3">
    <source>
        <dbReference type="Proteomes" id="UP000503004"/>
    </source>
</evidence>
<gene>
    <name evidence="2" type="ORF">GNH96_13225</name>
</gene>
<reference evidence="3" key="1">
    <citation type="submission" date="2019-12" db="EMBL/GenBank/DDBJ databases">
        <authorList>
            <person name="Awala S.I."/>
            <person name="Rhee S.K."/>
        </authorList>
    </citation>
    <scope>NUCLEOTIDE SEQUENCE [LARGE SCALE GENOMIC DNA]</scope>
    <source>
        <strain evidence="3">IM1</strain>
    </source>
</reference>
<proteinExistence type="predicted"/>
<name>A0A858QA66_9GAMM</name>
<evidence type="ECO:0000259" key="1">
    <source>
        <dbReference type="Pfam" id="PF13723"/>
    </source>
</evidence>
<dbReference type="InterPro" id="IPR014030">
    <property type="entry name" value="Ketoacyl_synth_N"/>
</dbReference>
<dbReference type="RefSeq" id="WP_169604107.1">
    <property type="nucleotide sequence ID" value="NZ_CP046565.1"/>
</dbReference>